<gene>
    <name evidence="5" type="ORF">EV655_105142</name>
</gene>
<dbReference type="Pfam" id="PF02709">
    <property type="entry name" value="Glyco_transf_7C"/>
    <property type="match status" value="1"/>
</dbReference>
<organism evidence="5 6">
    <name type="scientific">Rhodovulum euryhalinum</name>
    <dbReference type="NCBI Taxonomy" id="35805"/>
    <lineage>
        <taxon>Bacteria</taxon>
        <taxon>Pseudomonadati</taxon>
        <taxon>Pseudomonadota</taxon>
        <taxon>Alphaproteobacteria</taxon>
        <taxon>Rhodobacterales</taxon>
        <taxon>Paracoccaceae</taxon>
        <taxon>Rhodovulum</taxon>
    </lineage>
</organism>
<dbReference type="InterPro" id="IPR029044">
    <property type="entry name" value="Nucleotide-diphossugar_trans"/>
</dbReference>
<evidence type="ECO:0000259" key="4">
    <source>
        <dbReference type="Pfam" id="PF02709"/>
    </source>
</evidence>
<evidence type="ECO:0000256" key="2">
    <source>
        <dbReference type="ARBA" id="ARBA00022676"/>
    </source>
</evidence>
<dbReference type="Proteomes" id="UP000295142">
    <property type="component" value="Unassembled WGS sequence"/>
</dbReference>
<dbReference type="PANTHER" id="PTHR43179">
    <property type="entry name" value="RHAMNOSYLTRANSFERASE WBBL"/>
    <property type="match status" value="1"/>
</dbReference>
<keyword evidence="2 5" id="KW-0328">Glycosyltransferase</keyword>
<evidence type="ECO:0000313" key="6">
    <source>
        <dbReference type="Proteomes" id="UP000295142"/>
    </source>
</evidence>
<name>A0A4R2KMQ0_9RHOB</name>
<evidence type="ECO:0000256" key="1">
    <source>
        <dbReference type="ARBA" id="ARBA00006739"/>
    </source>
</evidence>
<reference evidence="5 6" key="1">
    <citation type="submission" date="2019-03" db="EMBL/GenBank/DDBJ databases">
        <title>Genomic Encyclopedia of Type Strains, Phase IV (KMG-IV): sequencing the most valuable type-strain genomes for metagenomic binning, comparative biology and taxonomic classification.</title>
        <authorList>
            <person name="Goeker M."/>
        </authorList>
    </citation>
    <scope>NUCLEOTIDE SEQUENCE [LARGE SCALE GENOMIC DNA]</scope>
    <source>
        <strain evidence="5 6">DSM 4868</strain>
    </source>
</reference>
<feature type="domain" description="Galactosyltransferase C-terminal" evidence="4">
    <location>
        <begin position="177"/>
        <end position="234"/>
    </location>
</feature>
<proteinExistence type="inferred from homology"/>
<accession>A0A4R2KMQ0</accession>
<keyword evidence="6" id="KW-1185">Reference proteome</keyword>
<dbReference type="GO" id="GO:0016757">
    <property type="term" value="F:glycosyltransferase activity"/>
    <property type="evidence" value="ECO:0007669"/>
    <property type="project" value="UniProtKB-KW"/>
</dbReference>
<dbReference type="SUPFAM" id="SSF53448">
    <property type="entry name" value="Nucleotide-diphospho-sugar transferases"/>
    <property type="match status" value="1"/>
</dbReference>
<protein>
    <submittedName>
        <fullName evidence="5">Galactosyltransferase-like protein</fullName>
    </submittedName>
</protein>
<dbReference type="EMBL" id="SLWW01000005">
    <property type="protein sequence ID" value="TCO72036.1"/>
    <property type="molecule type" value="Genomic_DNA"/>
</dbReference>
<comment type="caution">
    <text evidence="5">The sequence shown here is derived from an EMBL/GenBank/DDBJ whole genome shotgun (WGS) entry which is preliminary data.</text>
</comment>
<sequence>MMARPVDLSHVAVIVSVKPDSPDRVANLARLRDYYAAMTTGAELVVVEQGAQPALDLPVGDDLRLLFRRDDGCHWKTRNMNLGAAVSARPYLLLSDCDTVPHPAALAEGMARLGAGADAAHVHNGIVMNISRRRAAALTGWAAFFDSVRTVAPETVDHRNACPDPDLYPLYGDDRYRAVGGAILCTRAAFFTAGGWNENFVGYGHEDREFDLRLRRLGHAVARVEGWNLYHLDHARGIDSRYASAFCRLNEAEFERVAAMSPEALRTYVDAGFRALSFDHRHDYDRVSTADEESWRRRAPRGIDLSDLVILVLADARVVRYWDSCLRDVLDDLETGFRNYEVRLCETGGTDFRHIHSKLNIVYRSSPAGFDAAALAAILTETGRPLVYRLRLVPEAAAQLQRVTALFDRVRAGTPPAEVFAPSAAGAGAA</sequence>
<keyword evidence="3 5" id="KW-0808">Transferase</keyword>
<dbReference type="PANTHER" id="PTHR43179:SF12">
    <property type="entry name" value="GALACTOFURANOSYLTRANSFERASE GLFT2"/>
    <property type="match status" value="1"/>
</dbReference>
<dbReference type="InterPro" id="IPR027791">
    <property type="entry name" value="Galactosyl_T_C"/>
</dbReference>
<evidence type="ECO:0000256" key="3">
    <source>
        <dbReference type="ARBA" id="ARBA00022679"/>
    </source>
</evidence>
<comment type="similarity">
    <text evidence="1">Belongs to the glycosyltransferase 2 family.</text>
</comment>
<dbReference type="AlphaFoldDB" id="A0A4R2KMQ0"/>
<dbReference type="Gene3D" id="3.90.550.10">
    <property type="entry name" value="Spore Coat Polysaccharide Biosynthesis Protein SpsA, Chain A"/>
    <property type="match status" value="1"/>
</dbReference>
<evidence type="ECO:0000313" key="5">
    <source>
        <dbReference type="EMBL" id="TCO72036.1"/>
    </source>
</evidence>